<evidence type="ECO:0000313" key="2">
    <source>
        <dbReference type="EMBL" id="RMX18075.1"/>
    </source>
</evidence>
<name>A0A3M6RTQ5_9BURK</name>
<comment type="caution">
    <text evidence="2">The sequence shown here is derived from an EMBL/GenBank/DDBJ whole genome shotgun (WGS) entry which is preliminary data.</text>
</comment>
<dbReference type="OrthoDB" id="4217949at2"/>
<dbReference type="Pfam" id="PF13289">
    <property type="entry name" value="SIR2_2"/>
    <property type="match status" value="1"/>
</dbReference>
<dbReference type="InterPro" id="IPR029035">
    <property type="entry name" value="DHS-like_NAD/FAD-binding_dom"/>
</dbReference>
<dbReference type="InterPro" id="IPR041486">
    <property type="entry name" value="ThsA_STALD"/>
</dbReference>
<proteinExistence type="predicted"/>
<dbReference type="RefSeq" id="WP_122244165.1">
    <property type="nucleotide sequence ID" value="NZ_RDQJ01000003.1"/>
</dbReference>
<dbReference type="Pfam" id="PF18185">
    <property type="entry name" value="STALD"/>
    <property type="match status" value="1"/>
</dbReference>
<reference evidence="2 3" key="1">
    <citation type="submission" date="2018-10" db="EMBL/GenBank/DDBJ databases">
        <title>Comamonadaceae CDC group NO-1 genome sequencing and assembly.</title>
        <authorList>
            <person name="Bernier A.-M."/>
            <person name="Bernard K."/>
        </authorList>
    </citation>
    <scope>NUCLEOTIDE SEQUENCE [LARGE SCALE GENOMIC DNA]</scope>
    <source>
        <strain evidence="2 3">NML180582</strain>
    </source>
</reference>
<dbReference type="AlphaFoldDB" id="A0A3M6RTQ5"/>
<dbReference type="Proteomes" id="UP000275180">
    <property type="component" value="Unassembled WGS sequence"/>
</dbReference>
<organism evidence="2 3">
    <name type="scientific">Vandammella animalimorsus</name>
    <dbReference type="NCBI Taxonomy" id="2029117"/>
    <lineage>
        <taxon>Bacteria</taxon>
        <taxon>Pseudomonadati</taxon>
        <taxon>Pseudomonadota</taxon>
        <taxon>Betaproteobacteria</taxon>
        <taxon>Burkholderiales</taxon>
        <taxon>Comamonadaceae</taxon>
        <taxon>Vandammella</taxon>
    </lineage>
</organism>
<gene>
    <name evidence="2" type="ORF">EBQ34_03165</name>
</gene>
<dbReference type="SUPFAM" id="SSF52467">
    <property type="entry name" value="DHS-like NAD/FAD-binding domain"/>
    <property type="match status" value="1"/>
</dbReference>
<evidence type="ECO:0000313" key="3">
    <source>
        <dbReference type="Proteomes" id="UP000275180"/>
    </source>
</evidence>
<evidence type="ECO:0000259" key="1">
    <source>
        <dbReference type="Pfam" id="PF18185"/>
    </source>
</evidence>
<feature type="domain" description="NAD(+) hydrolase ThsA Sir2/TIR-associating SLOG" evidence="1">
    <location>
        <begin position="266"/>
        <end position="476"/>
    </location>
</feature>
<accession>A0A3M6RTQ5</accession>
<dbReference type="EMBL" id="RDQJ01000003">
    <property type="protein sequence ID" value="RMX18075.1"/>
    <property type="molecule type" value="Genomic_DNA"/>
</dbReference>
<sequence>MTKVARERFLKEFPEAINDGVGAIFIGAGVSMGAGYPSWAELLREIGEELGVSDGGTQDLAALAQWSILANGGSTRVRTVIKSQIGEQKPIPETLQIVARLPIRHIWTTNYDELIERAFREIQRPIDPVSGAKDLALRPTPGATRLYKMHGSISRLDDIVISTDDYELYRLKRGSYLPLLQAHLTSMSMLFIGLSFTDPNVRHVLSLIRESFTESPPEHFAIVRPPKREDAATEEEYKARAAQHKLWTQDLRRYGLLAIEIENYDEVPDLLKAIERRVAKRRVWVSGSWPLDSNPDELNRIYSLSESIGYQIGDAGLNLVTGVGLTVGSATISGFLKSLRNGGGWDLEHRLVARPFPQAISGEPNSEDWTSLRQEMARHAGVVIVVGGAKHGGEGLISASGVLEEVELAQAADALVIPVGATGYAAQEVSNKLIGSSSPCSGIDMKRPTDEELKQLANPQASNEELVQLIFRIITRAQKEGLATIPSGSSH</sequence>
<protein>
    <submittedName>
        <fullName evidence="2">SIR2 family protein</fullName>
    </submittedName>
</protein>